<organism evidence="2 3">
    <name type="scientific">Microbacterium maritypicum MF109</name>
    <dbReference type="NCBI Taxonomy" id="1333857"/>
    <lineage>
        <taxon>Bacteria</taxon>
        <taxon>Bacillati</taxon>
        <taxon>Actinomycetota</taxon>
        <taxon>Actinomycetes</taxon>
        <taxon>Micrococcales</taxon>
        <taxon>Microbacteriaceae</taxon>
        <taxon>Microbacterium</taxon>
    </lineage>
</organism>
<proteinExistence type="predicted"/>
<feature type="transmembrane region" description="Helical" evidence="1">
    <location>
        <begin position="6"/>
        <end position="27"/>
    </location>
</feature>
<reference evidence="2 3" key="1">
    <citation type="journal article" date="2013" name="Genome Announc.">
        <title>Whole-genome sequences of five oyster-associated bacteria show potential for crude oil hydrocarbon degradation.</title>
        <authorList>
            <person name="Chauhan A."/>
            <person name="Green S."/>
            <person name="Pathak A."/>
            <person name="Thomas J."/>
            <person name="Venkatramanan R."/>
        </authorList>
    </citation>
    <scope>NUCLEOTIDE SEQUENCE [LARGE SCALE GENOMIC DNA]</scope>
    <source>
        <strain evidence="2 3">MF109</strain>
    </source>
</reference>
<protein>
    <submittedName>
        <fullName evidence="2">Uncharacterized protein</fullName>
    </submittedName>
</protein>
<evidence type="ECO:0000313" key="3">
    <source>
        <dbReference type="Proteomes" id="UP000016033"/>
    </source>
</evidence>
<dbReference type="RefSeq" id="WP_021199876.1">
    <property type="nucleotide sequence ID" value="NZ_ATAO01000188.1"/>
</dbReference>
<name>T5KLA9_MICMQ</name>
<dbReference type="PATRIC" id="fig|1333857.3.peg.1911"/>
<evidence type="ECO:0000256" key="1">
    <source>
        <dbReference type="SAM" id="Phobius"/>
    </source>
</evidence>
<keyword evidence="1" id="KW-0472">Membrane</keyword>
<dbReference type="Proteomes" id="UP000016033">
    <property type="component" value="Unassembled WGS sequence"/>
</dbReference>
<feature type="transmembrane region" description="Helical" evidence="1">
    <location>
        <begin position="125"/>
        <end position="148"/>
    </location>
</feature>
<keyword evidence="1" id="KW-0812">Transmembrane</keyword>
<accession>T5KLA9</accession>
<evidence type="ECO:0000313" key="2">
    <source>
        <dbReference type="EMBL" id="EQM76493.1"/>
    </source>
</evidence>
<dbReference type="AlphaFoldDB" id="T5KLA9"/>
<dbReference type="EMBL" id="ATAO01000188">
    <property type="protein sequence ID" value="EQM76493.1"/>
    <property type="molecule type" value="Genomic_DNA"/>
</dbReference>
<keyword evidence="1" id="KW-1133">Transmembrane helix</keyword>
<gene>
    <name evidence="2" type="ORF">L687_17705</name>
</gene>
<sequence length="178" mass="17597">MDDLVPAAPWLLVGAAVVAAVASLIAGRAVPWQGRQAVLVMAAAMLVAALAGDAPMVGLGLGAVLLLSAMLGTVGVRGTSAAGECFRRALIALLLAVCSFESAVTGEAPEAGAGAHGGHGGLSGLLSVVIVAGVIGVVLWTVVADWFVEPVHHGRTARMVATESWALAAGVALMCLAT</sequence>
<comment type="caution">
    <text evidence="2">The sequence shown here is derived from an EMBL/GenBank/DDBJ whole genome shotgun (WGS) entry which is preliminary data.</text>
</comment>